<dbReference type="RefSeq" id="WP_353567387.1">
    <property type="nucleotide sequence ID" value="NZ_BAABRI010000013.1"/>
</dbReference>
<evidence type="ECO:0000313" key="3">
    <source>
        <dbReference type="Proteomes" id="UP001476282"/>
    </source>
</evidence>
<reference evidence="2 3" key="1">
    <citation type="submission" date="2024-02" db="EMBL/GenBank/DDBJ databases">
        <title>Haloferula sargassicola NBRC 104335.</title>
        <authorList>
            <person name="Ichikawa N."/>
            <person name="Katano-Makiyama Y."/>
            <person name="Hidaka K."/>
        </authorList>
    </citation>
    <scope>NUCLEOTIDE SEQUENCE [LARGE SCALE GENOMIC DNA]</scope>
    <source>
        <strain evidence="2 3">NBRC 104335</strain>
    </source>
</reference>
<dbReference type="EMBL" id="BAABRI010000013">
    <property type="protein sequence ID" value="GAA5483272.1"/>
    <property type="molecule type" value="Genomic_DNA"/>
</dbReference>
<gene>
    <name evidence="2" type="ORF">Hsar01_02502</name>
</gene>
<keyword evidence="1" id="KW-0812">Transmembrane</keyword>
<organism evidence="2 3">
    <name type="scientific">Haloferula sargassicola</name>
    <dbReference type="NCBI Taxonomy" id="490096"/>
    <lineage>
        <taxon>Bacteria</taxon>
        <taxon>Pseudomonadati</taxon>
        <taxon>Verrucomicrobiota</taxon>
        <taxon>Verrucomicrobiia</taxon>
        <taxon>Verrucomicrobiales</taxon>
        <taxon>Verrucomicrobiaceae</taxon>
        <taxon>Haloferula</taxon>
    </lineage>
</organism>
<evidence type="ECO:0000256" key="1">
    <source>
        <dbReference type="SAM" id="Phobius"/>
    </source>
</evidence>
<comment type="caution">
    <text evidence="2">The sequence shown here is derived from an EMBL/GenBank/DDBJ whole genome shotgun (WGS) entry which is preliminary data.</text>
</comment>
<feature type="transmembrane region" description="Helical" evidence="1">
    <location>
        <begin position="60"/>
        <end position="80"/>
    </location>
</feature>
<sequence length="172" mass="19720">MSEERSEHFWGCLPIRGTLYLAAIWIGSSIAYISLVPGLLVAHQRIGTDFLLVGLFAPVLWMNESICLNGFILLPVLFLFHHLDEVGPKLWTTLAIFEAVVTFVGWCHEIHTWPGVYVASGCFVLSLGMFVTAVWWFRRWRWQKYGQELLILHSEHAQRRADLQIDVPGPEE</sequence>
<feature type="transmembrane region" description="Helical" evidence="1">
    <location>
        <begin position="20"/>
        <end position="40"/>
    </location>
</feature>
<keyword evidence="3" id="KW-1185">Reference proteome</keyword>
<keyword evidence="1" id="KW-1133">Transmembrane helix</keyword>
<proteinExistence type="predicted"/>
<dbReference type="Proteomes" id="UP001476282">
    <property type="component" value="Unassembled WGS sequence"/>
</dbReference>
<protein>
    <submittedName>
        <fullName evidence="2">Uncharacterized protein</fullName>
    </submittedName>
</protein>
<accession>A0ABP9URC3</accession>
<feature type="transmembrane region" description="Helical" evidence="1">
    <location>
        <begin position="117"/>
        <end position="137"/>
    </location>
</feature>
<evidence type="ECO:0000313" key="2">
    <source>
        <dbReference type="EMBL" id="GAA5483272.1"/>
    </source>
</evidence>
<name>A0ABP9URC3_9BACT</name>
<keyword evidence="1" id="KW-0472">Membrane</keyword>